<dbReference type="PANTHER" id="PTHR46233">
    <property type="entry name" value="HYDROXYACYLGLUTATHIONE HYDROLASE GLOC"/>
    <property type="match status" value="1"/>
</dbReference>
<comment type="cofactor">
    <cofactor evidence="1">
        <name>Zn(2+)</name>
        <dbReference type="ChEBI" id="CHEBI:29105"/>
    </cofactor>
</comment>
<name>A0A7Y9PI40_9BACT</name>
<evidence type="ECO:0000256" key="4">
    <source>
        <dbReference type="ARBA" id="ARBA00022833"/>
    </source>
</evidence>
<dbReference type="InterPro" id="IPR036866">
    <property type="entry name" value="RibonucZ/Hydroxyglut_hydro"/>
</dbReference>
<feature type="domain" description="Metallo-beta-lactamase" evidence="5">
    <location>
        <begin position="12"/>
        <end position="191"/>
    </location>
</feature>
<dbReference type="EMBL" id="JACCCW010000002">
    <property type="protein sequence ID" value="NYF80266.1"/>
    <property type="molecule type" value="Genomic_DNA"/>
</dbReference>
<dbReference type="InterPro" id="IPR051453">
    <property type="entry name" value="MBL_Glyoxalase_II"/>
</dbReference>
<dbReference type="SMART" id="SM00849">
    <property type="entry name" value="Lactamase_B"/>
    <property type="match status" value="1"/>
</dbReference>
<evidence type="ECO:0000256" key="1">
    <source>
        <dbReference type="ARBA" id="ARBA00001947"/>
    </source>
</evidence>
<protein>
    <submittedName>
        <fullName evidence="6">Glyoxylase-like metal-dependent hydrolase (Beta-lactamase superfamily II)</fullName>
    </submittedName>
</protein>
<dbReference type="GO" id="GO:0016787">
    <property type="term" value="F:hydrolase activity"/>
    <property type="evidence" value="ECO:0007669"/>
    <property type="project" value="UniProtKB-KW"/>
</dbReference>
<evidence type="ECO:0000313" key="6">
    <source>
        <dbReference type="EMBL" id="NYF80266.1"/>
    </source>
</evidence>
<dbReference type="Pfam" id="PF00753">
    <property type="entry name" value="Lactamase_B"/>
    <property type="match status" value="1"/>
</dbReference>
<organism evidence="6 7">
    <name type="scientific">Granulicella arctica</name>
    <dbReference type="NCBI Taxonomy" id="940613"/>
    <lineage>
        <taxon>Bacteria</taxon>
        <taxon>Pseudomonadati</taxon>
        <taxon>Acidobacteriota</taxon>
        <taxon>Terriglobia</taxon>
        <taxon>Terriglobales</taxon>
        <taxon>Acidobacteriaceae</taxon>
        <taxon>Granulicella</taxon>
    </lineage>
</organism>
<dbReference type="Gene3D" id="3.60.15.10">
    <property type="entry name" value="Ribonuclease Z/Hydroxyacylglutathione hydrolase-like"/>
    <property type="match status" value="1"/>
</dbReference>
<dbReference type="GO" id="GO:0046872">
    <property type="term" value="F:metal ion binding"/>
    <property type="evidence" value="ECO:0007669"/>
    <property type="project" value="UniProtKB-KW"/>
</dbReference>
<proteinExistence type="predicted"/>
<sequence>MIHEILRVGLLQCNCSILGDETSGEAMVIDPGDDILRILSVLARHNLTVKQIVITHAHIDHIAGAQQLKRLTGAPIFYNQLDLPLVKMMDVQAGWLDIPIPEVAPPDDSLHDGQTIAISGINGTILHTPGHTEGSVCLHLPEQNLLLAGDTLFAGSVGRTDLPGGNARALIDSIHAKLMPLPDSTIVVPGHGGNTTIGYERENNPYLQDI</sequence>
<dbReference type="AlphaFoldDB" id="A0A7Y9PI40"/>
<comment type="caution">
    <text evidence="6">The sequence shown here is derived from an EMBL/GenBank/DDBJ whole genome shotgun (WGS) entry which is preliminary data.</text>
</comment>
<dbReference type="PANTHER" id="PTHR46233:SF3">
    <property type="entry name" value="HYDROXYACYLGLUTATHIONE HYDROLASE GLOC"/>
    <property type="match status" value="1"/>
</dbReference>
<keyword evidence="7" id="KW-1185">Reference proteome</keyword>
<evidence type="ECO:0000259" key="5">
    <source>
        <dbReference type="SMART" id="SM00849"/>
    </source>
</evidence>
<dbReference type="CDD" id="cd06262">
    <property type="entry name" value="metallo-hydrolase-like_MBL-fold"/>
    <property type="match status" value="1"/>
</dbReference>
<dbReference type="Proteomes" id="UP000589520">
    <property type="component" value="Unassembled WGS sequence"/>
</dbReference>
<keyword evidence="3 6" id="KW-0378">Hydrolase</keyword>
<keyword evidence="2" id="KW-0479">Metal-binding</keyword>
<dbReference type="RefSeq" id="WP_179491543.1">
    <property type="nucleotide sequence ID" value="NZ_JACCCW010000002.1"/>
</dbReference>
<gene>
    <name evidence="6" type="ORF">HDF17_002586</name>
</gene>
<evidence type="ECO:0000256" key="3">
    <source>
        <dbReference type="ARBA" id="ARBA00022801"/>
    </source>
</evidence>
<evidence type="ECO:0000313" key="7">
    <source>
        <dbReference type="Proteomes" id="UP000589520"/>
    </source>
</evidence>
<dbReference type="InterPro" id="IPR001279">
    <property type="entry name" value="Metallo-B-lactamas"/>
</dbReference>
<evidence type="ECO:0000256" key="2">
    <source>
        <dbReference type="ARBA" id="ARBA00022723"/>
    </source>
</evidence>
<keyword evidence="4" id="KW-0862">Zinc</keyword>
<accession>A0A7Y9PI40</accession>
<dbReference type="SUPFAM" id="SSF56281">
    <property type="entry name" value="Metallo-hydrolase/oxidoreductase"/>
    <property type="match status" value="1"/>
</dbReference>
<reference evidence="6 7" key="1">
    <citation type="submission" date="2020-07" db="EMBL/GenBank/DDBJ databases">
        <title>Genomic Encyclopedia of Type Strains, Phase IV (KMG-V): Genome sequencing to study the core and pangenomes of soil and plant-associated prokaryotes.</title>
        <authorList>
            <person name="Whitman W."/>
        </authorList>
    </citation>
    <scope>NUCLEOTIDE SEQUENCE [LARGE SCALE GENOMIC DNA]</scope>
    <source>
        <strain evidence="6 7">X4EP2</strain>
    </source>
</reference>